<name>A0A102LY25_9BURK</name>
<accession>A0A102LY25</accession>
<dbReference type="AlphaFoldDB" id="A0A102LY25"/>
<dbReference type="Proteomes" id="UP000065521">
    <property type="component" value="Unassembled WGS sequence"/>
</dbReference>
<comment type="caution">
    <text evidence="1">The sequence shown here is derived from an EMBL/GenBank/DDBJ whole genome shotgun (WGS) entry which is preliminary data.</text>
</comment>
<sequence>MHSTVAERPAGVSSAMPETVATIVDVLPDGTFVAACGGAKLHCRRAFSCLVEPRPGDRVAISRADERGAHVTYVTAILERPDADGVHIVVDGDLVLESTRDVCVKSRDALLLRSGEHVSIKTARLAMSAQEASLSSERATMTSAEFHGRVGKVRLIGKILEMVMDRVVQSCRSSFRTVETVEHLRASHVDHAATGTMRLHANTTLITSAQLSKIDAGQIHLG</sequence>
<reference evidence="1 2" key="1">
    <citation type="submission" date="2015-11" db="EMBL/GenBank/DDBJ databases">
        <title>Expanding the genomic diversity of Burkholderia species for the development of highly accurate diagnostics.</title>
        <authorList>
            <person name="Sahl J."/>
            <person name="Keim P."/>
            <person name="Wagner D."/>
        </authorList>
    </citation>
    <scope>NUCLEOTIDE SEQUENCE [LARGE SCALE GENOMIC DNA]</scope>
    <source>
        <strain evidence="1 2">RF32-BP4</strain>
    </source>
</reference>
<organism evidence="1 2">
    <name type="scientific">Burkholderia ubonensis</name>
    <dbReference type="NCBI Taxonomy" id="101571"/>
    <lineage>
        <taxon>Bacteria</taxon>
        <taxon>Pseudomonadati</taxon>
        <taxon>Pseudomonadota</taxon>
        <taxon>Betaproteobacteria</taxon>
        <taxon>Burkholderiales</taxon>
        <taxon>Burkholderiaceae</taxon>
        <taxon>Burkholderia</taxon>
        <taxon>Burkholderia cepacia complex</taxon>
    </lineage>
</organism>
<proteinExistence type="predicted"/>
<dbReference type="RefSeq" id="WP_059615297.1">
    <property type="nucleotide sequence ID" value="NZ_JBGRUP010000011.1"/>
</dbReference>
<protein>
    <submittedName>
        <fullName evidence="1">Type VI secretion protein</fullName>
    </submittedName>
</protein>
<evidence type="ECO:0000313" key="1">
    <source>
        <dbReference type="EMBL" id="KUZ93678.1"/>
    </source>
</evidence>
<dbReference type="InterPro" id="IPR021927">
    <property type="entry name" value="DUF3540"/>
</dbReference>
<dbReference type="EMBL" id="LOTN01000016">
    <property type="protein sequence ID" value="KUZ93678.1"/>
    <property type="molecule type" value="Genomic_DNA"/>
</dbReference>
<dbReference type="Pfam" id="PF12059">
    <property type="entry name" value="DUF3540"/>
    <property type="match status" value="1"/>
</dbReference>
<gene>
    <name evidence="1" type="ORF">WI38_08785</name>
</gene>
<evidence type="ECO:0000313" key="2">
    <source>
        <dbReference type="Proteomes" id="UP000065521"/>
    </source>
</evidence>